<evidence type="ECO:0000256" key="1">
    <source>
        <dbReference type="SAM" id="MobiDB-lite"/>
    </source>
</evidence>
<reference evidence="2 3" key="1">
    <citation type="submission" date="2023-04" db="EMBL/GenBank/DDBJ databases">
        <title>Genome of Basidiobolus ranarum AG-B5.</title>
        <authorList>
            <person name="Stajich J.E."/>
            <person name="Carter-House D."/>
            <person name="Gryganskyi A."/>
        </authorList>
    </citation>
    <scope>NUCLEOTIDE SEQUENCE [LARGE SCALE GENOMIC DNA]</scope>
    <source>
        <strain evidence="2 3">AG-B5</strain>
    </source>
</reference>
<evidence type="ECO:0000313" key="2">
    <source>
        <dbReference type="EMBL" id="KAK9721719.1"/>
    </source>
</evidence>
<evidence type="ECO:0000313" key="3">
    <source>
        <dbReference type="Proteomes" id="UP001479436"/>
    </source>
</evidence>
<feature type="region of interest" description="Disordered" evidence="1">
    <location>
        <begin position="186"/>
        <end position="211"/>
    </location>
</feature>
<protein>
    <recommendedName>
        <fullName evidence="4">C2H2-type domain-containing protein</fullName>
    </recommendedName>
</protein>
<dbReference type="SUPFAM" id="SSF57667">
    <property type="entry name" value="beta-beta-alpha zinc fingers"/>
    <property type="match status" value="1"/>
</dbReference>
<feature type="compositionally biased region" description="Basic residues" evidence="1">
    <location>
        <begin position="188"/>
        <end position="197"/>
    </location>
</feature>
<feature type="compositionally biased region" description="Basic residues" evidence="1">
    <location>
        <begin position="146"/>
        <end position="156"/>
    </location>
</feature>
<dbReference type="EMBL" id="JASJQH010006971">
    <property type="protein sequence ID" value="KAK9721719.1"/>
    <property type="molecule type" value="Genomic_DNA"/>
</dbReference>
<comment type="caution">
    <text evidence="2">The sequence shown here is derived from an EMBL/GenBank/DDBJ whole genome shotgun (WGS) entry which is preliminary data.</text>
</comment>
<feature type="compositionally biased region" description="Acidic residues" evidence="1">
    <location>
        <begin position="11"/>
        <end position="45"/>
    </location>
</feature>
<evidence type="ECO:0008006" key="4">
    <source>
        <dbReference type="Google" id="ProtNLM"/>
    </source>
</evidence>
<sequence>MFKRLTRGVEEVAESSDSDVDSYSEEEEEREDQEEQESDFDSEEESILKKVLGEAGLSEEEDWDDGSDVGEQTTGLVVGELDRPESENEDDSDKSEQDSDDEEAAGEGDEAVEEEGEYKTVYSCDLCPEKVLKDEKMVELHLASHDHKKRERRLKQEKKATRTPEHIENLKAKNAKNKAKGLEAKKEALKKKRKAKKERQYKNKMAKIEKA</sequence>
<feature type="region of interest" description="Disordered" evidence="1">
    <location>
        <begin position="144"/>
        <end position="167"/>
    </location>
</feature>
<dbReference type="InterPro" id="IPR036236">
    <property type="entry name" value="Znf_C2H2_sf"/>
</dbReference>
<name>A0ABR2W6J4_9FUNG</name>
<keyword evidence="3" id="KW-1185">Reference proteome</keyword>
<feature type="compositionally biased region" description="Basic and acidic residues" evidence="1">
    <location>
        <begin position="198"/>
        <end position="211"/>
    </location>
</feature>
<feature type="compositionally biased region" description="Acidic residues" evidence="1">
    <location>
        <begin position="87"/>
        <end position="116"/>
    </location>
</feature>
<feature type="compositionally biased region" description="Basic and acidic residues" evidence="1">
    <location>
        <begin position="157"/>
        <end position="167"/>
    </location>
</feature>
<feature type="region of interest" description="Disordered" evidence="1">
    <location>
        <begin position="1"/>
        <end position="119"/>
    </location>
</feature>
<feature type="compositionally biased region" description="Acidic residues" evidence="1">
    <location>
        <begin position="57"/>
        <end position="68"/>
    </location>
</feature>
<organism evidence="2 3">
    <name type="scientific">Basidiobolus ranarum</name>
    <dbReference type="NCBI Taxonomy" id="34480"/>
    <lineage>
        <taxon>Eukaryota</taxon>
        <taxon>Fungi</taxon>
        <taxon>Fungi incertae sedis</taxon>
        <taxon>Zoopagomycota</taxon>
        <taxon>Entomophthoromycotina</taxon>
        <taxon>Basidiobolomycetes</taxon>
        <taxon>Basidiobolales</taxon>
        <taxon>Basidiobolaceae</taxon>
        <taxon>Basidiobolus</taxon>
    </lineage>
</organism>
<dbReference type="Proteomes" id="UP001479436">
    <property type="component" value="Unassembled WGS sequence"/>
</dbReference>
<gene>
    <name evidence="2" type="ORF">K7432_003224</name>
</gene>
<proteinExistence type="predicted"/>
<accession>A0ABR2W6J4</accession>